<comment type="caution">
    <text evidence="1">The sequence shown here is derived from an EMBL/GenBank/DDBJ whole genome shotgun (WGS) entry which is preliminary data.</text>
</comment>
<organism evidence="1 2">
    <name type="scientific">Acidimicrobium ferrooxidans</name>
    <dbReference type="NCBI Taxonomy" id="53635"/>
    <lineage>
        <taxon>Bacteria</taxon>
        <taxon>Bacillati</taxon>
        <taxon>Actinomycetota</taxon>
        <taxon>Acidimicrobiia</taxon>
        <taxon>Acidimicrobiales</taxon>
        <taxon>Acidimicrobiaceae</taxon>
        <taxon>Acidimicrobium</taxon>
    </lineage>
</organism>
<dbReference type="Proteomes" id="UP000724964">
    <property type="component" value="Unassembled WGS sequence"/>
</dbReference>
<sequence>MAEPPLDAPKLLGVDETSAAPDLRVEPALRRSATAIMVLLGGALLVSIVATVFGGNQASTADEGSEIVTDTSVAATTTTAVDQPLVTVAVSSDSSTSSTSSTTTAAPRETVPVGEAFAANPPAGLLAVWQINNPAIYILDLAGGSVTSLNLGEIQVDGISTIRGAGGRLVVESSDGVSWIAPDGTFGVLSQAGEVTALGDDEVWISPSYGSTQQFAPTRYEFAGNLVGLPFLPPGSFPFGYLGDQLVAGGGASGGVYVHAGDRYDQLSDGALIAAANGIVVTRVCDASLDCGLRRTLVETGESTMHVIDPEIDIDGVWWVQSPVSPNGDALLVMSAVLGPVLWDLLTGSQLTVPLLRGRGIAWSSDGEWLFISGSEEIIGIHRGSGDEVRIPAPGDEPWGNLMSLASISSG</sequence>
<reference evidence="1" key="1">
    <citation type="submission" date="2021-02" db="EMBL/GenBank/DDBJ databases">
        <title>Activity-based single-cell genomes from oceanic crustal fluid captures similar information to metagenomic and metatranscriptomic surveys with orders of magnitude less sampling.</title>
        <authorList>
            <person name="D'Angelo T.S."/>
            <person name="Orcutt B.N."/>
        </authorList>
    </citation>
    <scope>NUCLEOTIDE SEQUENCE [LARGE SCALE GENOMIC DNA]</scope>
    <source>
        <strain evidence="1">AH-315-J10</strain>
    </source>
</reference>
<evidence type="ECO:0000313" key="1">
    <source>
        <dbReference type="EMBL" id="MBN4059642.1"/>
    </source>
</evidence>
<dbReference type="SUPFAM" id="SSF82171">
    <property type="entry name" value="DPP6 N-terminal domain-like"/>
    <property type="match status" value="1"/>
</dbReference>
<protein>
    <submittedName>
        <fullName evidence="1">Uncharacterized protein</fullName>
    </submittedName>
</protein>
<accession>A0ABS3AQN8</accession>
<keyword evidence="2" id="KW-1185">Reference proteome</keyword>
<proteinExistence type="predicted"/>
<dbReference type="EMBL" id="JAFIUH010000009">
    <property type="protein sequence ID" value="MBN4059642.1"/>
    <property type="molecule type" value="Genomic_DNA"/>
</dbReference>
<name>A0ABS3AQN8_9ACTN</name>
<gene>
    <name evidence="1" type="ORF">JYT35_00825</name>
</gene>
<evidence type="ECO:0000313" key="2">
    <source>
        <dbReference type="Proteomes" id="UP000724964"/>
    </source>
</evidence>